<accession>W1RPE3</accession>
<proteinExistence type="predicted"/>
<name>W1RPE3_9GAMM</name>
<dbReference type="PATRIC" id="fig|1208321.3.peg.3036"/>
<organism evidence="1 2">
    <name type="scientific">Marinomonas profundimaris</name>
    <dbReference type="NCBI Taxonomy" id="1208321"/>
    <lineage>
        <taxon>Bacteria</taxon>
        <taxon>Pseudomonadati</taxon>
        <taxon>Pseudomonadota</taxon>
        <taxon>Gammaproteobacteria</taxon>
        <taxon>Oceanospirillales</taxon>
        <taxon>Oceanospirillaceae</taxon>
        <taxon>Marinomonas</taxon>
    </lineage>
</organism>
<comment type="caution">
    <text evidence="1">The sequence shown here is derived from an EMBL/GenBank/DDBJ whole genome shotgun (WGS) entry which is preliminary data.</text>
</comment>
<sequence>MKLVLICLFYKQATLNDTHFNMISIVCRWREQKTCGVFANDVHDASKCHKVLFFTMVIECD</sequence>
<protein>
    <submittedName>
        <fullName evidence="1">Uncharacterized protein</fullName>
    </submittedName>
</protein>
<evidence type="ECO:0000313" key="1">
    <source>
        <dbReference type="EMBL" id="ETI58452.1"/>
    </source>
</evidence>
<gene>
    <name evidence="1" type="ORF">D104_15250</name>
</gene>
<evidence type="ECO:0000313" key="2">
    <source>
        <dbReference type="Proteomes" id="UP000018857"/>
    </source>
</evidence>
<dbReference type="AlphaFoldDB" id="W1RPE3"/>
<reference evidence="1 2" key="1">
    <citation type="journal article" date="2014" name="Genome Announc.">
        <title>Draft Genome Sequence of Marinomonas sp. Strain D104, a Polycyclic Aromatic Hydrocarbon-Degrading Bacterium from the Deep-Sea Sediment of the Arctic Ocean.</title>
        <authorList>
            <person name="Dong C."/>
            <person name="Bai X."/>
            <person name="Lai Q."/>
            <person name="Xie Y."/>
            <person name="Chen X."/>
            <person name="Shao Z."/>
        </authorList>
    </citation>
    <scope>NUCLEOTIDE SEQUENCE [LARGE SCALE GENOMIC DNA]</scope>
    <source>
        <strain evidence="1 2">D104</strain>
    </source>
</reference>
<dbReference type="Proteomes" id="UP000018857">
    <property type="component" value="Unassembled WGS sequence"/>
</dbReference>
<dbReference type="EMBL" id="AYOZ01000056">
    <property type="protein sequence ID" value="ETI58452.1"/>
    <property type="molecule type" value="Genomic_DNA"/>
</dbReference>
<keyword evidence="2" id="KW-1185">Reference proteome</keyword>